<accession>A0A1H7GQN5</accession>
<evidence type="ECO:0000256" key="3">
    <source>
        <dbReference type="ARBA" id="ARBA00022630"/>
    </source>
</evidence>
<comment type="similarity">
    <text evidence="2 6">Belongs to the GMC oxidoreductase family.</text>
</comment>
<keyword evidence="10" id="KW-1185">Reference proteome</keyword>
<dbReference type="InterPro" id="IPR000172">
    <property type="entry name" value="GMC_OxRdtase_N"/>
</dbReference>
<keyword evidence="3 6" id="KW-0285">Flavoprotein</keyword>
<dbReference type="GO" id="GO:0016614">
    <property type="term" value="F:oxidoreductase activity, acting on CH-OH group of donors"/>
    <property type="evidence" value="ECO:0007669"/>
    <property type="project" value="InterPro"/>
</dbReference>
<dbReference type="Gene3D" id="3.50.50.60">
    <property type="entry name" value="FAD/NAD(P)-binding domain"/>
    <property type="match status" value="1"/>
</dbReference>
<reference evidence="9 10" key="1">
    <citation type="submission" date="2016-10" db="EMBL/GenBank/DDBJ databases">
        <authorList>
            <person name="de Groot N.N."/>
        </authorList>
    </citation>
    <scope>NUCLEOTIDE SEQUENCE [LARGE SCALE GENOMIC DNA]</scope>
    <source>
        <strain evidence="9 10">JCM 19513</strain>
    </source>
</reference>
<evidence type="ECO:0000256" key="2">
    <source>
        <dbReference type="ARBA" id="ARBA00010790"/>
    </source>
</evidence>
<dbReference type="EMBL" id="FOAS01000002">
    <property type="protein sequence ID" value="SEK40354.1"/>
    <property type="molecule type" value="Genomic_DNA"/>
</dbReference>
<dbReference type="AlphaFoldDB" id="A0A1H7GQN5"/>
<keyword evidence="5" id="KW-0560">Oxidoreductase</keyword>
<gene>
    <name evidence="9" type="ORF">SAMN05216214_102156</name>
</gene>
<dbReference type="Pfam" id="PF00732">
    <property type="entry name" value="GMC_oxred_N"/>
    <property type="match status" value="1"/>
</dbReference>
<comment type="cofactor">
    <cofactor evidence="1">
        <name>FAD</name>
        <dbReference type="ChEBI" id="CHEBI:57692"/>
    </cofactor>
</comment>
<dbReference type="InterPro" id="IPR012132">
    <property type="entry name" value="GMC_OxRdtase"/>
</dbReference>
<evidence type="ECO:0000313" key="9">
    <source>
        <dbReference type="EMBL" id="SEK40354.1"/>
    </source>
</evidence>
<proteinExistence type="inferred from homology"/>
<dbReference type="InterPro" id="IPR036188">
    <property type="entry name" value="FAD/NAD-bd_sf"/>
</dbReference>
<evidence type="ECO:0000256" key="4">
    <source>
        <dbReference type="ARBA" id="ARBA00022827"/>
    </source>
</evidence>
<dbReference type="STRING" id="1429083.GCA_001885685_02922"/>
<dbReference type="SUPFAM" id="SSF51905">
    <property type="entry name" value="FAD/NAD(P)-binding domain"/>
    <property type="match status" value="1"/>
</dbReference>
<name>A0A1H7GQN5_9GAMM</name>
<dbReference type="Pfam" id="PF05199">
    <property type="entry name" value="GMC_oxred_C"/>
    <property type="match status" value="1"/>
</dbReference>
<dbReference type="GO" id="GO:0050660">
    <property type="term" value="F:flavin adenine dinucleotide binding"/>
    <property type="evidence" value="ECO:0007669"/>
    <property type="project" value="InterPro"/>
</dbReference>
<sequence length="529" mass="57452">MEFDYIIVGGGSAGCALAARLSENASNNVLLLEAGKADKSPLIHWPIGVVAMLPRPLYNWAYETVPQPGLNGRRGYQPRGKALGGSSSLNAMIYIRGHQSDYDDWAAAGNPGWGWQDVLPYFLKSENNERGANEWHGDAGPLSVCDGRSGLAASDRFVEAGVQAGYKFNPDFNGADQEGVGLYQLTQKNGRRWSAARAYLGPAEAEKRSNLKVMPESHALRLLLDGKTCTGIEVLQRGQPVTLKARKEVILSAGAFGSPQLLMLSGIGDAEELGRHQIAVQHELPGVGKGLQDHIDYILGYQCPRKDVFGITAGSALKVASEAPKFFAGGRGMMSSNFAEAGGFLRSDKRLKRPDLQLHFGAALVEDHARTLYHDYGIACHVCVLRPKSSGSLRLASANPLDAPLIDPGFLNEEADLELLLKGTRMTQEIMEQSALRDYRGRSLHKEAYLSDEQLRRLIRQRADTVYHPVSTCRMGKDELAVVDHTLRVKGLENLRVVDASVMPTLIGGNTNAPSIMIGEKAADLINNA</sequence>
<evidence type="ECO:0000313" key="10">
    <source>
        <dbReference type="Proteomes" id="UP000185766"/>
    </source>
</evidence>
<evidence type="ECO:0000259" key="8">
    <source>
        <dbReference type="PROSITE" id="PS00624"/>
    </source>
</evidence>
<dbReference type="PANTHER" id="PTHR11552:SF147">
    <property type="entry name" value="CHOLINE DEHYDROGENASE, MITOCHONDRIAL"/>
    <property type="match status" value="1"/>
</dbReference>
<dbReference type="PANTHER" id="PTHR11552">
    <property type="entry name" value="GLUCOSE-METHANOL-CHOLINE GMC OXIDOREDUCTASE"/>
    <property type="match status" value="1"/>
</dbReference>
<evidence type="ECO:0000256" key="1">
    <source>
        <dbReference type="ARBA" id="ARBA00001974"/>
    </source>
</evidence>
<keyword evidence="4 6" id="KW-0274">FAD</keyword>
<dbReference type="Gene3D" id="3.30.560.10">
    <property type="entry name" value="Glucose Oxidase, domain 3"/>
    <property type="match status" value="1"/>
</dbReference>
<evidence type="ECO:0000256" key="5">
    <source>
        <dbReference type="ARBA" id="ARBA00023002"/>
    </source>
</evidence>
<evidence type="ECO:0000256" key="6">
    <source>
        <dbReference type="RuleBase" id="RU003968"/>
    </source>
</evidence>
<organism evidence="9 10">
    <name type="scientific">Atopomonas hussainii</name>
    <dbReference type="NCBI Taxonomy" id="1429083"/>
    <lineage>
        <taxon>Bacteria</taxon>
        <taxon>Pseudomonadati</taxon>
        <taxon>Pseudomonadota</taxon>
        <taxon>Gammaproteobacteria</taxon>
        <taxon>Pseudomonadales</taxon>
        <taxon>Pseudomonadaceae</taxon>
        <taxon>Atopomonas</taxon>
    </lineage>
</organism>
<dbReference type="PIRSF" id="PIRSF000137">
    <property type="entry name" value="Alcohol_oxidase"/>
    <property type="match status" value="1"/>
</dbReference>
<dbReference type="SUPFAM" id="SSF54373">
    <property type="entry name" value="FAD-linked reductases, C-terminal domain"/>
    <property type="match status" value="1"/>
</dbReference>
<evidence type="ECO:0000259" key="7">
    <source>
        <dbReference type="PROSITE" id="PS00623"/>
    </source>
</evidence>
<protein>
    <submittedName>
        <fullName evidence="9">Choline dehydrogenase</fullName>
    </submittedName>
</protein>
<dbReference type="InterPro" id="IPR007867">
    <property type="entry name" value="GMC_OxRtase_C"/>
</dbReference>
<dbReference type="Proteomes" id="UP000185766">
    <property type="component" value="Unassembled WGS sequence"/>
</dbReference>
<dbReference type="PROSITE" id="PS00623">
    <property type="entry name" value="GMC_OXRED_1"/>
    <property type="match status" value="1"/>
</dbReference>
<dbReference type="PROSITE" id="PS00624">
    <property type="entry name" value="GMC_OXRED_2"/>
    <property type="match status" value="1"/>
</dbReference>
<feature type="domain" description="Glucose-methanol-choline oxidoreductase N-terminal" evidence="7">
    <location>
        <begin position="80"/>
        <end position="103"/>
    </location>
</feature>
<feature type="domain" description="Glucose-methanol-choline oxidoreductase N-terminal" evidence="8">
    <location>
        <begin position="254"/>
        <end position="268"/>
    </location>
</feature>
<dbReference type="RefSeq" id="WP_074864689.1">
    <property type="nucleotide sequence ID" value="NZ_FOAS01000002.1"/>
</dbReference>